<dbReference type="AlphaFoldDB" id="A0A4Y2DCG5"/>
<dbReference type="EMBL" id="BGPR01000334">
    <property type="protein sequence ID" value="GBM13786.1"/>
    <property type="molecule type" value="Genomic_DNA"/>
</dbReference>
<proteinExistence type="predicted"/>
<dbReference type="Proteomes" id="UP000499080">
    <property type="component" value="Unassembled WGS sequence"/>
</dbReference>
<comment type="caution">
    <text evidence="1">The sequence shown here is derived from an EMBL/GenBank/DDBJ whole genome shotgun (WGS) entry which is preliminary data.</text>
</comment>
<keyword evidence="2" id="KW-1185">Reference proteome</keyword>
<organism evidence="1 2">
    <name type="scientific">Araneus ventricosus</name>
    <name type="common">Orbweaver spider</name>
    <name type="synonym">Epeira ventricosa</name>
    <dbReference type="NCBI Taxonomy" id="182803"/>
    <lineage>
        <taxon>Eukaryota</taxon>
        <taxon>Metazoa</taxon>
        <taxon>Ecdysozoa</taxon>
        <taxon>Arthropoda</taxon>
        <taxon>Chelicerata</taxon>
        <taxon>Arachnida</taxon>
        <taxon>Araneae</taxon>
        <taxon>Araneomorphae</taxon>
        <taxon>Entelegynae</taxon>
        <taxon>Araneoidea</taxon>
        <taxon>Araneidae</taxon>
        <taxon>Araneus</taxon>
    </lineage>
</organism>
<evidence type="ECO:0000313" key="2">
    <source>
        <dbReference type="Proteomes" id="UP000499080"/>
    </source>
</evidence>
<protein>
    <submittedName>
        <fullName evidence="1">Uncharacterized protein</fullName>
    </submittedName>
</protein>
<name>A0A4Y2DCG5_ARAVE</name>
<reference evidence="1 2" key="1">
    <citation type="journal article" date="2019" name="Sci. Rep.">
        <title>Orb-weaving spider Araneus ventricosus genome elucidates the spidroin gene catalogue.</title>
        <authorList>
            <person name="Kono N."/>
            <person name="Nakamura H."/>
            <person name="Ohtoshi R."/>
            <person name="Moran D.A.P."/>
            <person name="Shinohara A."/>
            <person name="Yoshida Y."/>
            <person name="Fujiwara M."/>
            <person name="Mori M."/>
            <person name="Tomita M."/>
            <person name="Arakawa K."/>
        </authorList>
    </citation>
    <scope>NUCLEOTIDE SEQUENCE [LARGE SCALE GENOMIC DNA]</scope>
</reference>
<evidence type="ECO:0000313" key="1">
    <source>
        <dbReference type="EMBL" id="GBM13786.1"/>
    </source>
</evidence>
<accession>A0A4Y2DCG5</accession>
<sequence>MSYVGPCARHPCTTIPHQCSSTRWNDTDITKLQTLVNSSSNVNPKLISTLPQERSEFQMISSVSHPSLLLYHYQTIRGGGASPISPPHQERSPRGR</sequence>
<gene>
    <name evidence="1" type="ORF">AVEN_50134_1</name>
</gene>